<proteinExistence type="predicted"/>
<sequence length="180" mass="20299">MDNDKYGSKFINKPKNSAFMEDLSNGKISAWRWQKILMLVFITVVVLFVVGITVATQLSFFEPPHVLLKKLKTTAADCKSCYPLTMRGGQNHLKFEISQDKKGCKLLKVTCGQELGTEAIIQWYKDDQDLGVSFMDRVGQSNIQRTLNCNNNGEYELDENGEVEAINGIECIVATDHEEL</sequence>
<protein>
    <submittedName>
        <fullName evidence="3">Ig-like domain-containing protein</fullName>
    </submittedName>
</protein>
<evidence type="ECO:0000313" key="2">
    <source>
        <dbReference type="Proteomes" id="UP000887574"/>
    </source>
</evidence>
<keyword evidence="2" id="KW-1185">Reference proteome</keyword>
<organism evidence="2 3">
    <name type="scientific">Ditylenchus dipsaci</name>
    <dbReference type="NCBI Taxonomy" id="166011"/>
    <lineage>
        <taxon>Eukaryota</taxon>
        <taxon>Metazoa</taxon>
        <taxon>Ecdysozoa</taxon>
        <taxon>Nematoda</taxon>
        <taxon>Chromadorea</taxon>
        <taxon>Rhabditida</taxon>
        <taxon>Tylenchina</taxon>
        <taxon>Tylenchomorpha</taxon>
        <taxon>Sphaerularioidea</taxon>
        <taxon>Anguinidae</taxon>
        <taxon>Anguininae</taxon>
        <taxon>Ditylenchus</taxon>
    </lineage>
</organism>
<keyword evidence="1" id="KW-0812">Transmembrane</keyword>
<dbReference type="Proteomes" id="UP000887574">
    <property type="component" value="Unplaced"/>
</dbReference>
<feature type="transmembrane region" description="Helical" evidence="1">
    <location>
        <begin position="36"/>
        <end position="60"/>
    </location>
</feature>
<evidence type="ECO:0000313" key="3">
    <source>
        <dbReference type="WBParaSite" id="jg11712"/>
    </source>
</evidence>
<reference evidence="3" key="1">
    <citation type="submission" date="2022-11" db="UniProtKB">
        <authorList>
            <consortium name="WormBaseParasite"/>
        </authorList>
    </citation>
    <scope>IDENTIFICATION</scope>
</reference>
<keyword evidence="1" id="KW-0472">Membrane</keyword>
<evidence type="ECO:0000256" key="1">
    <source>
        <dbReference type="SAM" id="Phobius"/>
    </source>
</evidence>
<keyword evidence="1" id="KW-1133">Transmembrane helix</keyword>
<accession>A0A915CR03</accession>
<dbReference type="AlphaFoldDB" id="A0A915CR03"/>
<name>A0A915CR03_9BILA</name>
<dbReference type="WBParaSite" id="jg11712">
    <property type="protein sequence ID" value="jg11712"/>
    <property type="gene ID" value="jg11712"/>
</dbReference>